<proteinExistence type="predicted"/>
<dbReference type="Proteomes" id="UP000308600">
    <property type="component" value="Unassembled WGS sequence"/>
</dbReference>
<organism evidence="1 2">
    <name type="scientific">Pluteus cervinus</name>
    <dbReference type="NCBI Taxonomy" id="181527"/>
    <lineage>
        <taxon>Eukaryota</taxon>
        <taxon>Fungi</taxon>
        <taxon>Dikarya</taxon>
        <taxon>Basidiomycota</taxon>
        <taxon>Agaricomycotina</taxon>
        <taxon>Agaricomycetes</taxon>
        <taxon>Agaricomycetidae</taxon>
        <taxon>Agaricales</taxon>
        <taxon>Pluteineae</taxon>
        <taxon>Pluteaceae</taxon>
        <taxon>Pluteus</taxon>
    </lineage>
</organism>
<reference evidence="1 2" key="1">
    <citation type="journal article" date="2019" name="Nat. Ecol. Evol.">
        <title>Megaphylogeny resolves global patterns of mushroom evolution.</title>
        <authorList>
            <person name="Varga T."/>
            <person name="Krizsan K."/>
            <person name="Foldi C."/>
            <person name="Dima B."/>
            <person name="Sanchez-Garcia M."/>
            <person name="Sanchez-Ramirez S."/>
            <person name="Szollosi G.J."/>
            <person name="Szarkandi J.G."/>
            <person name="Papp V."/>
            <person name="Albert L."/>
            <person name="Andreopoulos W."/>
            <person name="Angelini C."/>
            <person name="Antonin V."/>
            <person name="Barry K.W."/>
            <person name="Bougher N.L."/>
            <person name="Buchanan P."/>
            <person name="Buyck B."/>
            <person name="Bense V."/>
            <person name="Catcheside P."/>
            <person name="Chovatia M."/>
            <person name="Cooper J."/>
            <person name="Damon W."/>
            <person name="Desjardin D."/>
            <person name="Finy P."/>
            <person name="Geml J."/>
            <person name="Haridas S."/>
            <person name="Hughes K."/>
            <person name="Justo A."/>
            <person name="Karasinski D."/>
            <person name="Kautmanova I."/>
            <person name="Kiss B."/>
            <person name="Kocsube S."/>
            <person name="Kotiranta H."/>
            <person name="LaButti K.M."/>
            <person name="Lechner B.E."/>
            <person name="Liimatainen K."/>
            <person name="Lipzen A."/>
            <person name="Lukacs Z."/>
            <person name="Mihaltcheva S."/>
            <person name="Morgado L.N."/>
            <person name="Niskanen T."/>
            <person name="Noordeloos M.E."/>
            <person name="Ohm R.A."/>
            <person name="Ortiz-Santana B."/>
            <person name="Ovrebo C."/>
            <person name="Racz N."/>
            <person name="Riley R."/>
            <person name="Savchenko A."/>
            <person name="Shiryaev A."/>
            <person name="Soop K."/>
            <person name="Spirin V."/>
            <person name="Szebenyi C."/>
            <person name="Tomsovsky M."/>
            <person name="Tulloss R.E."/>
            <person name="Uehling J."/>
            <person name="Grigoriev I.V."/>
            <person name="Vagvolgyi C."/>
            <person name="Papp T."/>
            <person name="Martin F.M."/>
            <person name="Miettinen O."/>
            <person name="Hibbett D.S."/>
            <person name="Nagy L.G."/>
        </authorList>
    </citation>
    <scope>NUCLEOTIDE SEQUENCE [LARGE SCALE GENOMIC DNA]</scope>
    <source>
        <strain evidence="1 2">NL-1719</strain>
    </source>
</reference>
<name>A0ACD3A6B6_9AGAR</name>
<sequence>MIATASRKIGAPRLIQRGLIPLDSIGIRMLLYSRGDGLTVWLQLMGYRFVHNLPTHDFDSDEESEANESEEGDVGPQETQSHVIEVVNYENSASRRIRVVYSRSLTSNVILSSPLTCFMNFISSTGAYSLYPKSSFVRLEALRVHNGDGDTGGFPDGLFENEGGTVVDPLSIVERDNPASEFYMGTDAAGRRFVGDGKCWSSLLTTDGNWLGPPSWSLVYRDENVYTVFSEPPTSFPWLNRELATTWWFLFQRYDLFADGMSYLLISAGHSKMREYNLP</sequence>
<keyword evidence="2" id="KW-1185">Reference proteome</keyword>
<accession>A0ACD3A6B6</accession>
<evidence type="ECO:0000313" key="1">
    <source>
        <dbReference type="EMBL" id="TFK60844.1"/>
    </source>
</evidence>
<protein>
    <submittedName>
        <fullName evidence="1">Uncharacterized protein</fullName>
    </submittedName>
</protein>
<evidence type="ECO:0000313" key="2">
    <source>
        <dbReference type="Proteomes" id="UP000308600"/>
    </source>
</evidence>
<dbReference type="EMBL" id="ML208725">
    <property type="protein sequence ID" value="TFK60844.1"/>
    <property type="molecule type" value="Genomic_DNA"/>
</dbReference>
<gene>
    <name evidence="1" type="ORF">BDN72DRAFT_864047</name>
</gene>